<sequence>MISEKGSSHTEANFDIDKVNLLKSIVDAVESFKHFENKADWQPVAIDTSTIARYIAYGQFESFLGASQHPSWVNLYNRINYFLKKFVERKGNKWYFPRDFSKKVEDYLKENEDTLDFPPDLLNTKNEICSNVVNNLEKESSFKSEFIVINFGDYIQEKKIFVCKICKETFDTKNSIIQHIKNHSLESFLPSK</sequence>
<feature type="domain" description="C2H2-type" evidence="1">
    <location>
        <begin position="161"/>
        <end position="188"/>
    </location>
</feature>
<evidence type="ECO:0000313" key="2">
    <source>
        <dbReference type="EMBL" id="UJG41000.1"/>
    </source>
</evidence>
<gene>
    <name evidence="2" type="ORF">K9W45_00735</name>
</gene>
<name>A0A9Y1BLM5_9ARCH</name>
<reference evidence="2" key="1">
    <citation type="journal article" date="2022" name="Nat. Microbiol.">
        <title>Unique mobile elements and scalable gene flow at the prokaryote-eukaryote boundary revealed by circularized Asgard archaea genomes.</title>
        <authorList>
            <person name="Wu F."/>
            <person name="Speth D.R."/>
            <person name="Philosof A."/>
            <person name="Cremiere A."/>
            <person name="Narayanan A."/>
            <person name="Barco R.A."/>
            <person name="Connon S.A."/>
            <person name="Amend J.P."/>
            <person name="Antoshechkin I.A."/>
            <person name="Orphan V.J."/>
        </authorList>
    </citation>
    <scope>NUCLEOTIDE SEQUENCE</scope>
    <source>
        <strain evidence="2">PM71</strain>
    </source>
</reference>
<dbReference type="InterPro" id="IPR036236">
    <property type="entry name" value="Znf_C2H2_sf"/>
</dbReference>
<dbReference type="SUPFAM" id="SSF57667">
    <property type="entry name" value="beta-beta-alpha zinc fingers"/>
    <property type="match status" value="1"/>
</dbReference>
<evidence type="ECO:0000259" key="1">
    <source>
        <dbReference type="PROSITE" id="PS50157"/>
    </source>
</evidence>
<dbReference type="PROSITE" id="PS00028">
    <property type="entry name" value="ZINC_FINGER_C2H2_1"/>
    <property type="match status" value="1"/>
</dbReference>
<dbReference type="PROSITE" id="PS50157">
    <property type="entry name" value="ZINC_FINGER_C2H2_2"/>
    <property type="match status" value="1"/>
</dbReference>
<dbReference type="AlphaFoldDB" id="A0A9Y1BLM5"/>
<dbReference type="SMART" id="SM00355">
    <property type="entry name" value="ZnF_C2H2"/>
    <property type="match status" value="1"/>
</dbReference>
<dbReference type="Proteomes" id="UP001201020">
    <property type="component" value="Chromosome"/>
</dbReference>
<organism evidence="2">
    <name type="scientific">Candidatus Heimdallarchaeum aukensis</name>
    <dbReference type="NCBI Taxonomy" id="2876573"/>
    <lineage>
        <taxon>Archaea</taxon>
        <taxon>Promethearchaeati</taxon>
        <taxon>Candidatus Heimdallarchaeota</taxon>
        <taxon>Candidatus Heimdallarchaeia (ex Rinke et al. 2021) (nom. nud.)</taxon>
        <taxon>Candidatus Heimdallarchaeales</taxon>
        <taxon>Candidatus Heimdallarchaeaceae</taxon>
        <taxon>Candidatus Heimdallarchaeum</taxon>
    </lineage>
</organism>
<accession>A0A9Y1BLM5</accession>
<protein>
    <submittedName>
        <fullName evidence="2">C2H2-type zinc finger protein</fullName>
    </submittedName>
</protein>
<dbReference type="InterPro" id="IPR013087">
    <property type="entry name" value="Znf_C2H2_type"/>
</dbReference>
<dbReference type="EMBL" id="CP084166">
    <property type="protein sequence ID" value="UJG41000.1"/>
    <property type="molecule type" value="Genomic_DNA"/>
</dbReference>
<proteinExistence type="predicted"/>